<evidence type="ECO:0000259" key="1">
    <source>
        <dbReference type="Pfam" id="PF08878"/>
    </source>
</evidence>
<sequence length="313" mass="35002">MAEISSADLDAILSGDPEELGVHLHLVERNVEIDGHKVSVYCHCLTTDANGKVKVRRLAEFMRHAAADYAIPRSRIEEARKRDIKFKSTSAVAALHEQARAVFTDLAQTGEGGEMLLFLLAERFLGLPHVLCKMDLKTDSRMHYHGADGVYAAVADDGRLKLYWGESKVYQDPTDAIRDCLKSLAPFLVEDDHHGASRERDLMLLSDKADLGDPRLSDAFRRYFDTTSPLSNRVEYCGIALVGFDVEFYGADDGRLVLDDMVKAAKAGMEDWLKSVGRRLTAEKLDHFDIHFLCLPLPSVDGFRKAFLEVMGR</sequence>
<proteinExistence type="predicted"/>
<keyword evidence="3" id="KW-1185">Reference proteome</keyword>
<dbReference type="STRING" id="52131.GA0061100_115122"/>
<accession>A0A1C3WCK4</accession>
<dbReference type="OrthoDB" id="4964195at2"/>
<dbReference type="InterPro" id="IPR014976">
    <property type="entry name" value="AbpA_HamA_C"/>
</dbReference>
<dbReference type="RefSeq" id="WP_075856583.1">
    <property type="nucleotide sequence ID" value="NZ_FMAC01000015.1"/>
</dbReference>
<dbReference type="EMBL" id="FMAC01000015">
    <property type="protein sequence ID" value="SCB37877.1"/>
    <property type="molecule type" value="Genomic_DNA"/>
</dbReference>
<dbReference type="Pfam" id="PF08878">
    <property type="entry name" value="HamA"/>
    <property type="match status" value="1"/>
</dbReference>
<reference evidence="3" key="1">
    <citation type="submission" date="2016-08" db="EMBL/GenBank/DDBJ databases">
        <authorList>
            <person name="Varghese N."/>
            <person name="Submissions Spin"/>
        </authorList>
    </citation>
    <scope>NUCLEOTIDE SEQUENCE [LARGE SCALE GENOMIC DNA]</scope>
    <source>
        <strain evidence="3">CCBAU 57015</strain>
    </source>
</reference>
<organism evidence="2 3">
    <name type="scientific">Rhizobium hainanense</name>
    <dbReference type="NCBI Taxonomy" id="52131"/>
    <lineage>
        <taxon>Bacteria</taxon>
        <taxon>Pseudomonadati</taxon>
        <taxon>Pseudomonadota</taxon>
        <taxon>Alphaproteobacteria</taxon>
        <taxon>Hyphomicrobiales</taxon>
        <taxon>Rhizobiaceae</taxon>
        <taxon>Rhizobium/Agrobacterium group</taxon>
        <taxon>Rhizobium</taxon>
    </lineage>
</organism>
<evidence type="ECO:0000313" key="2">
    <source>
        <dbReference type="EMBL" id="SCB37877.1"/>
    </source>
</evidence>
<gene>
    <name evidence="2" type="ORF">GA0061100_115122</name>
</gene>
<evidence type="ECO:0000313" key="3">
    <source>
        <dbReference type="Proteomes" id="UP000186228"/>
    </source>
</evidence>
<dbReference type="AlphaFoldDB" id="A0A1C3WCK4"/>
<protein>
    <recommendedName>
        <fullName evidence="1">Anti-bacteriophage protein A/HamA C-terminal domain-containing protein</fullName>
    </recommendedName>
</protein>
<dbReference type="Proteomes" id="UP000186228">
    <property type="component" value="Unassembled WGS sequence"/>
</dbReference>
<name>A0A1C3WCK4_9HYPH</name>
<feature type="domain" description="Anti-bacteriophage protein A/HamA C-terminal" evidence="1">
    <location>
        <begin position="29"/>
        <end position="309"/>
    </location>
</feature>